<proteinExistence type="predicted"/>
<keyword evidence="3" id="KW-1185">Reference proteome</keyword>
<feature type="transmembrane region" description="Helical" evidence="1">
    <location>
        <begin position="279"/>
        <end position="300"/>
    </location>
</feature>
<dbReference type="RefSeq" id="WP_094367945.1">
    <property type="nucleotide sequence ID" value="NZ_NOJY02000086.1"/>
</dbReference>
<feature type="transmembrane region" description="Helical" evidence="1">
    <location>
        <begin position="184"/>
        <end position="206"/>
    </location>
</feature>
<feature type="transmembrane region" description="Helical" evidence="1">
    <location>
        <begin position="417"/>
        <end position="439"/>
    </location>
</feature>
<feature type="transmembrane region" description="Helical" evidence="1">
    <location>
        <begin position="151"/>
        <end position="172"/>
    </location>
</feature>
<keyword evidence="1" id="KW-1133">Transmembrane helix</keyword>
<dbReference type="AlphaFoldDB" id="A0A371IXW9"/>
<feature type="transmembrane region" description="Helical" evidence="1">
    <location>
        <begin position="83"/>
        <end position="102"/>
    </location>
</feature>
<organism evidence="2 3">
    <name type="scientific">Romboutsia weinsteinii</name>
    <dbReference type="NCBI Taxonomy" id="2020949"/>
    <lineage>
        <taxon>Bacteria</taxon>
        <taxon>Bacillati</taxon>
        <taxon>Bacillota</taxon>
        <taxon>Clostridia</taxon>
        <taxon>Peptostreptococcales</taxon>
        <taxon>Peptostreptococcaceae</taxon>
        <taxon>Romboutsia</taxon>
    </lineage>
</organism>
<feature type="transmembrane region" description="Helical" evidence="1">
    <location>
        <begin position="41"/>
        <end position="62"/>
    </location>
</feature>
<comment type="caution">
    <text evidence="2">The sequence shown here is derived from an EMBL/GenBank/DDBJ whole genome shotgun (WGS) entry which is preliminary data.</text>
</comment>
<dbReference type="PANTHER" id="PTHR11328">
    <property type="entry name" value="MAJOR FACILITATOR SUPERFAMILY DOMAIN-CONTAINING PROTEIN"/>
    <property type="match status" value="1"/>
</dbReference>
<evidence type="ECO:0000313" key="2">
    <source>
        <dbReference type="EMBL" id="RDY25308.1"/>
    </source>
</evidence>
<sequence length="479" mass="52744">MNNSIEASEKQVYLYSIGNIANTAIFAFVGAYIMFYYTNILGIPATVAGTIFMVARMVDAFTDPIMGMIIDRTNSKRFGKYRPYIIFGSPILGIIFVVMFMAPDLSMGGKIVYAYTSYILYSLAWTCVQIPQLALPIILSNSATRRTKVQAIFQAVGNIGNLAATSLAIYMLSWFGGDGNKESWFTVAVIFAVFSTIMFIISAMSVRKLDVYNPIEASKVKSGEKITFKQSMKVITSNTALLMVLISFGTDSLALQVGNGLNMYFFKYNMGEKTHLMGLTGWATTIFSFVLIGIVGWYVGKLGKKNGIIVAELLAIVAALGLLLVPTSNTFFVMFFILSSVCIGAITNMLARSAVLDSANFAEWKTGVNGSALVSSTFTFVNKLSQAFGAFIMGYVLDFVGYAPNLAQQSEATLKAILYMKTLIPIVAFICSVVAMKFYPIDKKTEKEMEAFINEKRAKEIKSYNSREDNIYNEPQIEA</sequence>
<dbReference type="InterPro" id="IPR001927">
    <property type="entry name" value="Na/Gal_symport"/>
</dbReference>
<dbReference type="GO" id="GO:0006814">
    <property type="term" value="P:sodium ion transport"/>
    <property type="evidence" value="ECO:0007669"/>
    <property type="project" value="InterPro"/>
</dbReference>
<accession>A0A371IXW9</accession>
<gene>
    <name evidence="2" type="ORF">CHL78_018855</name>
</gene>
<dbReference type="OrthoDB" id="9764596at2"/>
<feature type="transmembrane region" description="Helical" evidence="1">
    <location>
        <begin position="372"/>
        <end position="397"/>
    </location>
</feature>
<dbReference type="InterPro" id="IPR039672">
    <property type="entry name" value="MFS_2"/>
</dbReference>
<dbReference type="SUPFAM" id="SSF103473">
    <property type="entry name" value="MFS general substrate transporter"/>
    <property type="match status" value="1"/>
</dbReference>
<dbReference type="GO" id="GO:0008643">
    <property type="term" value="P:carbohydrate transport"/>
    <property type="evidence" value="ECO:0007669"/>
    <property type="project" value="InterPro"/>
</dbReference>
<dbReference type="GO" id="GO:0015293">
    <property type="term" value="F:symporter activity"/>
    <property type="evidence" value="ECO:0007669"/>
    <property type="project" value="InterPro"/>
</dbReference>
<evidence type="ECO:0000313" key="3">
    <source>
        <dbReference type="Proteomes" id="UP000215694"/>
    </source>
</evidence>
<dbReference type="NCBIfam" id="TIGR00792">
    <property type="entry name" value="gph"/>
    <property type="match status" value="1"/>
</dbReference>
<evidence type="ECO:0000256" key="1">
    <source>
        <dbReference type="SAM" id="Phobius"/>
    </source>
</evidence>
<protein>
    <submittedName>
        <fullName evidence="2">MFS transporter</fullName>
    </submittedName>
</protein>
<dbReference type="GO" id="GO:0005886">
    <property type="term" value="C:plasma membrane"/>
    <property type="evidence" value="ECO:0007669"/>
    <property type="project" value="TreeGrafter"/>
</dbReference>
<dbReference type="Proteomes" id="UP000215694">
    <property type="component" value="Unassembled WGS sequence"/>
</dbReference>
<feature type="transmembrane region" description="Helical" evidence="1">
    <location>
        <begin position="118"/>
        <end position="139"/>
    </location>
</feature>
<dbReference type="PANTHER" id="PTHR11328:SF24">
    <property type="entry name" value="MAJOR FACILITATOR SUPERFAMILY (MFS) PROFILE DOMAIN-CONTAINING PROTEIN"/>
    <property type="match status" value="1"/>
</dbReference>
<feature type="transmembrane region" description="Helical" evidence="1">
    <location>
        <begin position="331"/>
        <end position="351"/>
    </location>
</feature>
<keyword evidence="1" id="KW-0472">Membrane</keyword>
<dbReference type="Gene3D" id="1.20.1250.20">
    <property type="entry name" value="MFS general substrate transporter like domains"/>
    <property type="match status" value="2"/>
</dbReference>
<feature type="transmembrane region" description="Helical" evidence="1">
    <location>
        <begin position="239"/>
        <end position="259"/>
    </location>
</feature>
<name>A0A371IXW9_9FIRM</name>
<reference evidence="2 3" key="1">
    <citation type="journal article" date="2017" name="Genome Announc.">
        <title>Draft Genome Sequence of Romboutsia weinsteinii sp. nov. Strain CCRI-19649(T) Isolated from Surface Water.</title>
        <authorList>
            <person name="Maheux A.F."/>
            <person name="Boudreau D.K."/>
            <person name="Berube E."/>
            <person name="Boissinot M."/>
            <person name="Cantin P."/>
            <person name="Raymond F."/>
            <person name="Corbeil J."/>
            <person name="Omar R.F."/>
            <person name="Bergeron M.G."/>
        </authorList>
    </citation>
    <scope>NUCLEOTIDE SEQUENCE [LARGE SCALE GENOMIC DNA]</scope>
    <source>
        <strain evidence="2 3">CCRI-19649</strain>
    </source>
</reference>
<feature type="transmembrane region" description="Helical" evidence="1">
    <location>
        <begin position="12"/>
        <end position="35"/>
    </location>
</feature>
<dbReference type="CDD" id="cd17332">
    <property type="entry name" value="MFS_MelB_like"/>
    <property type="match status" value="1"/>
</dbReference>
<dbReference type="InterPro" id="IPR036259">
    <property type="entry name" value="MFS_trans_sf"/>
</dbReference>
<keyword evidence="1" id="KW-0812">Transmembrane</keyword>
<dbReference type="EMBL" id="NOJY02000086">
    <property type="protein sequence ID" value="RDY25308.1"/>
    <property type="molecule type" value="Genomic_DNA"/>
</dbReference>
<dbReference type="Pfam" id="PF13347">
    <property type="entry name" value="MFS_2"/>
    <property type="match status" value="1"/>
</dbReference>
<feature type="transmembrane region" description="Helical" evidence="1">
    <location>
        <begin position="307"/>
        <end position="325"/>
    </location>
</feature>